<evidence type="ECO:0000313" key="2">
    <source>
        <dbReference type="Proteomes" id="UP000634660"/>
    </source>
</evidence>
<accession>A0A918VGJ1</accession>
<gene>
    <name evidence="1" type="ORF">GCM10010371_63960</name>
</gene>
<proteinExistence type="predicted"/>
<organism evidence="1 2">
    <name type="scientific">Streptomyces subrutilus</name>
    <dbReference type="NCBI Taxonomy" id="36818"/>
    <lineage>
        <taxon>Bacteria</taxon>
        <taxon>Bacillati</taxon>
        <taxon>Actinomycetota</taxon>
        <taxon>Actinomycetes</taxon>
        <taxon>Kitasatosporales</taxon>
        <taxon>Streptomycetaceae</taxon>
        <taxon>Streptomyces</taxon>
    </lineage>
</organism>
<dbReference type="InterPro" id="IPR011989">
    <property type="entry name" value="ARM-like"/>
</dbReference>
<evidence type="ECO:0000313" key="1">
    <source>
        <dbReference type="EMBL" id="GGZ95220.1"/>
    </source>
</evidence>
<protein>
    <recommendedName>
        <fullName evidence="3">HEAT repeat domain-containing protein</fullName>
    </recommendedName>
</protein>
<dbReference type="EMBL" id="BMVX01000038">
    <property type="protein sequence ID" value="GGZ95220.1"/>
    <property type="molecule type" value="Genomic_DNA"/>
</dbReference>
<dbReference type="AlphaFoldDB" id="A0A918VGJ1"/>
<name>A0A918VGJ1_9ACTN</name>
<dbReference type="Gene3D" id="1.25.10.10">
    <property type="entry name" value="Leucine-rich Repeat Variant"/>
    <property type="match status" value="1"/>
</dbReference>
<comment type="caution">
    <text evidence="1">The sequence shown here is derived from an EMBL/GenBank/DDBJ whole genome shotgun (WGS) entry which is preliminary data.</text>
</comment>
<reference evidence="1" key="2">
    <citation type="submission" date="2020-09" db="EMBL/GenBank/DDBJ databases">
        <authorList>
            <person name="Sun Q."/>
            <person name="Ohkuma M."/>
        </authorList>
    </citation>
    <scope>NUCLEOTIDE SEQUENCE</scope>
    <source>
        <strain evidence="1">JCM 4834</strain>
    </source>
</reference>
<sequence length="424" mass="45745">MLTSEDESHEAIRRLAAGVDLGRALDVTDPECWIGLDFGVRELAWQRPELFHSNTSPSGCQLPRAAATSPPSVVWSRKPRDTELALALCHPDGRIREAGLGHAGERPALLPLVIIRCADWAGPVRERARALAAEAPPHWLAAHAALILRVGRRPRGSFGQELLTKGLRAGPAAQVEVLLDNDDRATGRLAHRVAVERRLLPAERLARIAARHRDIVVQDLCAEAAVAALGEGTSGGFTEVVVVLLGSRHPRVRAAGVTALRRAGRHADAEPYLTDRSAVVRACARWVLRQGGIDPVPLYRVLCADPAAQPAAPVGLGECGIREDVNLLRTLLTHPAHGVRAGAVAGLRALEAVHVDDIRPLLDDLSAAVVRQATVALLPWADRIPQELLRGLLAKDRPRHQRVAAVRLLRAVGVQLEKELLEIS</sequence>
<reference evidence="1" key="1">
    <citation type="journal article" date="2014" name="Int. J. Syst. Evol. Microbiol.">
        <title>Complete genome sequence of Corynebacterium casei LMG S-19264T (=DSM 44701T), isolated from a smear-ripened cheese.</title>
        <authorList>
            <consortium name="US DOE Joint Genome Institute (JGI-PGF)"/>
            <person name="Walter F."/>
            <person name="Albersmeier A."/>
            <person name="Kalinowski J."/>
            <person name="Ruckert C."/>
        </authorList>
    </citation>
    <scope>NUCLEOTIDE SEQUENCE</scope>
    <source>
        <strain evidence="1">JCM 4834</strain>
    </source>
</reference>
<dbReference type="SUPFAM" id="SSF48371">
    <property type="entry name" value="ARM repeat"/>
    <property type="match status" value="1"/>
</dbReference>
<dbReference type="Proteomes" id="UP000634660">
    <property type="component" value="Unassembled WGS sequence"/>
</dbReference>
<dbReference type="InterPro" id="IPR016024">
    <property type="entry name" value="ARM-type_fold"/>
</dbReference>
<dbReference type="RefSeq" id="WP_189829142.1">
    <property type="nucleotide sequence ID" value="NZ_BMVX01000038.1"/>
</dbReference>
<evidence type="ECO:0008006" key="3">
    <source>
        <dbReference type="Google" id="ProtNLM"/>
    </source>
</evidence>